<evidence type="ECO:0000256" key="5">
    <source>
        <dbReference type="ARBA" id="ARBA00022679"/>
    </source>
</evidence>
<evidence type="ECO:0000256" key="2">
    <source>
        <dbReference type="ARBA" id="ARBA00008711"/>
    </source>
</evidence>
<protein>
    <recommendedName>
        <fullName evidence="9">Methylated-DNA--protein-cysteine methyltransferase</fullName>
        <ecNumber evidence="9">2.1.1.63</ecNumber>
    </recommendedName>
    <alternativeName>
        <fullName evidence="9">6-O-methylguanine-DNA methyltransferase</fullName>
        <shortName evidence="9">MGMT</shortName>
    </alternativeName>
    <alternativeName>
        <fullName evidence="9">O-6-methylguanine-DNA-alkyltransferase</fullName>
    </alternativeName>
</protein>
<dbReference type="Gene3D" id="1.10.10.10">
    <property type="entry name" value="Winged helix-like DNA-binding domain superfamily/Winged helix DNA-binding domain"/>
    <property type="match status" value="1"/>
</dbReference>
<comment type="miscellaneous">
    <text evidence="9">This enzyme catalyzes only one turnover and therefore is not strictly catalytic. According to one definition, an enzyme is a biocatalyst that acts repeatedly and over many reaction cycles.</text>
</comment>
<keyword evidence="5 9" id="KW-0808">Transferase</keyword>
<dbReference type="InterPro" id="IPR008332">
    <property type="entry name" value="MethylG_MeTrfase_N"/>
</dbReference>
<evidence type="ECO:0000259" key="10">
    <source>
        <dbReference type="Pfam" id="PF01035"/>
    </source>
</evidence>
<evidence type="ECO:0000256" key="4">
    <source>
        <dbReference type="ARBA" id="ARBA00022603"/>
    </source>
</evidence>
<comment type="catalytic activity">
    <reaction evidence="1 9">
        <text>a 4-O-methyl-thymidine in DNA + L-cysteinyl-[protein] = a thymidine in DNA + S-methyl-L-cysteinyl-[protein]</text>
        <dbReference type="Rhea" id="RHEA:53428"/>
        <dbReference type="Rhea" id="RHEA-COMP:10131"/>
        <dbReference type="Rhea" id="RHEA-COMP:10132"/>
        <dbReference type="Rhea" id="RHEA-COMP:13555"/>
        <dbReference type="Rhea" id="RHEA-COMP:13556"/>
        <dbReference type="ChEBI" id="CHEBI:29950"/>
        <dbReference type="ChEBI" id="CHEBI:82612"/>
        <dbReference type="ChEBI" id="CHEBI:137386"/>
        <dbReference type="ChEBI" id="CHEBI:137387"/>
        <dbReference type="EC" id="2.1.1.63"/>
    </reaction>
</comment>
<gene>
    <name evidence="12" type="ORF">AKG39_17365</name>
</gene>
<dbReference type="InterPro" id="IPR036631">
    <property type="entry name" value="MGMT_N_sf"/>
</dbReference>
<dbReference type="HAMAP" id="MF_00772">
    <property type="entry name" value="OGT"/>
    <property type="match status" value="1"/>
</dbReference>
<dbReference type="RefSeq" id="WP_050741678.1">
    <property type="nucleotide sequence ID" value="NZ_LGYO01000058.1"/>
</dbReference>
<comment type="similarity">
    <text evidence="2 9">Belongs to the MGMT family.</text>
</comment>
<evidence type="ECO:0000256" key="3">
    <source>
        <dbReference type="ARBA" id="ARBA00022490"/>
    </source>
</evidence>
<evidence type="ECO:0000313" key="12">
    <source>
        <dbReference type="EMBL" id="KNZ40493.1"/>
    </source>
</evidence>
<dbReference type="InterPro" id="IPR001497">
    <property type="entry name" value="MethylDNA_cys_MeTrfase_AS"/>
</dbReference>
<dbReference type="GO" id="GO:0005737">
    <property type="term" value="C:cytoplasm"/>
    <property type="evidence" value="ECO:0007669"/>
    <property type="project" value="UniProtKB-SubCell"/>
</dbReference>
<dbReference type="SUPFAM" id="SSF46767">
    <property type="entry name" value="Methylated DNA-protein cysteine methyltransferase, C-terminal domain"/>
    <property type="match status" value="1"/>
</dbReference>
<comment type="catalytic activity">
    <reaction evidence="8 9">
        <text>a 6-O-methyl-2'-deoxyguanosine in DNA + L-cysteinyl-[protein] = S-methyl-L-cysteinyl-[protein] + a 2'-deoxyguanosine in DNA</text>
        <dbReference type="Rhea" id="RHEA:24000"/>
        <dbReference type="Rhea" id="RHEA-COMP:10131"/>
        <dbReference type="Rhea" id="RHEA-COMP:10132"/>
        <dbReference type="Rhea" id="RHEA-COMP:11367"/>
        <dbReference type="Rhea" id="RHEA-COMP:11368"/>
        <dbReference type="ChEBI" id="CHEBI:29950"/>
        <dbReference type="ChEBI" id="CHEBI:82612"/>
        <dbReference type="ChEBI" id="CHEBI:85445"/>
        <dbReference type="ChEBI" id="CHEBI:85448"/>
        <dbReference type="EC" id="2.1.1.63"/>
    </reaction>
</comment>
<comment type="caution">
    <text evidence="12">The sequence shown here is derived from an EMBL/GenBank/DDBJ whole genome shotgun (WGS) entry which is preliminary data.</text>
</comment>
<feature type="domain" description="Methylated-DNA-[protein]-cysteine S-methyltransferase DNA binding" evidence="10">
    <location>
        <begin position="76"/>
        <end position="156"/>
    </location>
</feature>
<feature type="domain" description="Methylguanine DNA methyltransferase ribonuclease-like" evidence="11">
    <location>
        <begin position="10"/>
        <end position="71"/>
    </location>
</feature>
<evidence type="ECO:0000256" key="9">
    <source>
        <dbReference type="HAMAP-Rule" id="MF_00772"/>
    </source>
</evidence>
<dbReference type="InterPro" id="IPR023546">
    <property type="entry name" value="MGMT"/>
</dbReference>
<dbReference type="Proteomes" id="UP000036873">
    <property type="component" value="Unassembled WGS sequence"/>
</dbReference>
<evidence type="ECO:0000259" key="11">
    <source>
        <dbReference type="Pfam" id="PF02870"/>
    </source>
</evidence>
<dbReference type="PANTHER" id="PTHR10815:SF5">
    <property type="entry name" value="METHYLATED-DNA--PROTEIN-CYSTEINE METHYLTRANSFERASE"/>
    <property type="match status" value="1"/>
</dbReference>
<dbReference type="OrthoDB" id="9789813at2"/>
<dbReference type="Pfam" id="PF01035">
    <property type="entry name" value="DNA_binding_1"/>
    <property type="match status" value="1"/>
</dbReference>
<comment type="function">
    <text evidence="9">Involved in the cellular defense against the biological effects of O6-methylguanine (O6-MeG) and O4-methylthymine (O4-MeT) in DNA. Repairs the methylated nucleobase in DNA by stoichiometrically transferring the methyl group to a cysteine residue in the enzyme. This is a suicide reaction: the enzyme is irreversibly inactivated.</text>
</comment>
<keyword evidence="7 9" id="KW-0234">DNA repair</keyword>
<comment type="subcellular location">
    <subcellularLocation>
        <location evidence="9">Cytoplasm</location>
    </subcellularLocation>
</comment>
<dbReference type="EMBL" id="LGYO01000058">
    <property type="protein sequence ID" value="KNZ40493.1"/>
    <property type="molecule type" value="Genomic_DNA"/>
</dbReference>
<dbReference type="PATRIC" id="fig|52689.4.peg.3036"/>
<dbReference type="EC" id="2.1.1.63" evidence="9"/>
<dbReference type="Pfam" id="PF02870">
    <property type="entry name" value="Methyltransf_1N"/>
    <property type="match status" value="1"/>
</dbReference>
<keyword evidence="3 9" id="KW-0963">Cytoplasm</keyword>
<name>A0A0L6TW62_9FIRM</name>
<dbReference type="Gene3D" id="3.30.160.70">
    <property type="entry name" value="Methylated DNA-protein cysteine methyltransferase domain"/>
    <property type="match status" value="1"/>
</dbReference>
<dbReference type="STRING" id="52689.AKG39_17365"/>
<dbReference type="CDD" id="cd06445">
    <property type="entry name" value="ATase"/>
    <property type="match status" value="1"/>
</dbReference>
<dbReference type="GO" id="GO:0003908">
    <property type="term" value="F:methylated-DNA-[protein]-cysteine S-methyltransferase activity"/>
    <property type="evidence" value="ECO:0007669"/>
    <property type="project" value="UniProtKB-UniRule"/>
</dbReference>
<keyword evidence="13" id="KW-1185">Reference proteome</keyword>
<dbReference type="PROSITE" id="PS00374">
    <property type="entry name" value="MGMT"/>
    <property type="match status" value="1"/>
</dbReference>
<evidence type="ECO:0000313" key="13">
    <source>
        <dbReference type="Proteomes" id="UP000036873"/>
    </source>
</evidence>
<dbReference type="FunFam" id="1.10.10.10:FF:000214">
    <property type="entry name" value="Methylated-DNA--protein-cysteine methyltransferase"/>
    <property type="match status" value="1"/>
</dbReference>
<proteinExistence type="inferred from homology"/>
<organism evidence="12 13">
    <name type="scientific">Acetobacterium bakii</name>
    <dbReference type="NCBI Taxonomy" id="52689"/>
    <lineage>
        <taxon>Bacteria</taxon>
        <taxon>Bacillati</taxon>
        <taxon>Bacillota</taxon>
        <taxon>Clostridia</taxon>
        <taxon>Eubacteriales</taxon>
        <taxon>Eubacteriaceae</taxon>
        <taxon>Acetobacterium</taxon>
    </lineage>
</organism>
<reference evidence="13" key="1">
    <citation type="submission" date="2015-07" db="EMBL/GenBank/DDBJ databases">
        <title>Draft genome sequence of Acetobacterium bakii DSM 8293, a potential psychrophilic chemical producer through syngas fermentation.</title>
        <authorList>
            <person name="Song Y."/>
            <person name="Hwang S."/>
            <person name="Cho B.-K."/>
        </authorList>
    </citation>
    <scope>NUCLEOTIDE SEQUENCE [LARGE SCALE GENOMIC DNA]</scope>
    <source>
        <strain evidence="13">DSM 8239</strain>
    </source>
</reference>
<dbReference type="InterPro" id="IPR036388">
    <property type="entry name" value="WH-like_DNA-bd_sf"/>
</dbReference>
<dbReference type="NCBIfam" id="TIGR00589">
    <property type="entry name" value="ogt"/>
    <property type="match status" value="1"/>
</dbReference>
<dbReference type="GO" id="GO:0032259">
    <property type="term" value="P:methylation"/>
    <property type="evidence" value="ECO:0007669"/>
    <property type="project" value="UniProtKB-KW"/>
</dbReference>
<dbReference type="AlphaFoldDB" id="A0A0L6TW62"/>
<dbReference type="InterPro" id="IPR036217">
    <property type="entry name" value="MethylDNA_cys_MeTrfase_DNAb"/>
</dbReference>
<keyword evidence="6 9" id="KW-0227">DNA damage</keyword>
<evidence type="ECO:0000256" key="7">
    <source>
        <dbReference type="ARBA" id="ARBA00023204"/>
    </source>
</evidence>
<evidence type="ECO:0000256" key="1">
    <source>
        <dbReference type="ARBA" id="ARBA00001286"/>
    </source>
</evidence>
<dbReference type="InterPro" id="IPR014048">
    <property type="entry name" value="MethylDNA_cys_MeTrfase_DNA-bd"/>
</dbReference>
<evidence type="ECO:0000256" key="6">
    <source>
        <dbReference type="ARBA" id="ARBA00022763"/>
    </source>
</evidence>
<sequence length="157" mass="17400">MENTQEWIWFYQTEIGRIGIAANKTAVTQITLGDSVRPGLKVAETPLIKNAAAQLRDYLEGKRKEFNFLLEPRGTDFQKSVWRALEAIPYGETRSYKEIAQAIGNPKACRAVGMANNKNPILIVIPCHRVIGSDGSLVGYGAGIDIKEKLLRLEGVK</sequence>
<dbReference type="GO" id="GO:0006307">
    <property type="term" value="P:DNA alkylation repair"/>
    <property type="evidence" value="ECO:0007669"/>
    <property type="project" value="UniProtKB-UniRule"/>
</dbReference>
<dbReference type="SUPFAM" id="SSF53155">
    <property type="entry name" value="Methylated DNA-protein cysteine methyltransferase domain"/>
    <property type="match status" value="1"/>
</dbReference>
<keyword evidence="4 9" id="KW-0489">Methyltransferase</keyword>
<feature type="active site" description="Nucleophile; methyl group acceptor" evidence="9">
    <location>
        <position position="127"/>
    </location>
</feature>
<dbReference type="PANTHER" id="PTHR10815">
    <property type="entry name" value="METHYLATED-DNA--PROTEIN-CYSTEINE METHYLTRANSFERASE"/>
    <property type="match status" value="1"/>
</dbReference>
<evidence type="ECO:0000256" key="8">
    <source>
        <dbReference type="ARBA" id="ARBA00049348"/>
    </source>
</evidence>
<accession>A0A0L6TW62</accession>